<accession>A0ACC0PJW6</accession>
<dbReference type="EMBL" id="CM046390">
    <property type="protein sequence ID" value="KAI8565755.1"/>
    <property type="molecule type" value="Genomic_DNA"/>
</dbReference>
<evidence type="ECO:0000313" key="2">
    <source>
        <dbReference type="Proteomes" id="UP001062846"/>
    </source>
</evidence>
<protein>
    <submittedName>
        <fullName evidence="1">Uncharacterized protein</fullName>
    </submittedName>
</protein>
<comment type="caution">
    <text evidence="1">The sequence shown here is derived from an EMBL/GenBank/DDBJ whole genome shotgun (WGS) entry which is preliminary data.</text>
</comment>
<name>A0ACC0PJW6_RHOML</name>
<gene>
    <name evidence="1" type="ORF">RHMOL_Rhmol03G0286000</name>
</gene>
<organism evidence="1 2">
    <name type="scientific">Rhododendron molle</name>
    <name type="common">Chinese azalea</name>
    <name type="synonym">Azalea mollis</name>
    <dbReference type="NCBI Taxonomy" id="49168"/>
    <lineage>
        <taxon>Eukaryota</taxon>
        <taxon>Viridiplantae</taxon>
        <taxon>Streptophyta</taxon>
        <taxon>Embryophyta</taxon>
        <taxon>Tracheophyta</taxon>
        <taxon>Spermatophyta</taxon>
        <taxon>Magnoliopsida</taxon>
        <taxon>eudicotyledons</taxon>
        <taxon>Gunneridae</taxon>
        <taxon>Pentapetalae</taxon>
        <taxon>asterids</taxon>
        <taxon>Ericales</taxon>
        <taxon>Ericaceae</taxon>
        <taxon>Ericoideae</taxon>
        <taxon>Rhodoreae</taxon>
        <taxon>Rhododendron</taxon>
    </lineage>
</organism>
<reference evidence="1" key="1">
    <citation type="submission" date="2022-02" db="EMBL/GenBank/DDBJ databases">
        <title>Plant Genome Project.</title>
        <authorList>
            <person name="Zhang R.-G."/>
        </authorList>
    </citation>
    <scope>NUCLEOTIDE SEQUENCE</scope>
    <source>
        <strain evidence="1">AT1</strain>
    </source>
</reference>
<dbReference type="Proteomes" id="UP001062846">
    <property type="component" value="Chromosome 3"/>
</dbReference>
<proteinExistence type="predicted"/>
<evidence type="ECO:0000313" key="1">
    <source>
        <dbReference type="EMBL" id="KAI8565755.1"/>
    </source>
</evidence>
<sequence length="269" mass="30095">MGIEGEKRYALLLACNDLEYVKEVYGGYFNVFVAAFGEEGEKRDLFRVVEGDFPDMDELQKYDGFIVSGSPYDAYANDSWILKLCFLLQTLDVVRKKVLGICFGHHVLCRAFGGKVGKAYSGWDIGVRKVRFVKVVSPCGFLDGLDQEIPPALSIIECHQDEVWEFPEGAEVVAFSDKTGVEMFTIGDHILGIQGHPEYTKDILNNLIDRLLTNGCIEKGFAEDVKSQLEIAEPARKCWEKICKIFLKGEMEPAIVSFSSMDNGVSFLS</sequence>
<keyword evidence="2" id="KW-1185">Reference proteome</keyword>